<comment type="caution">
    <text evidence="1">The sequence shown here is derived from an EMBL/GenBank/DDBJ whole genome shotgun (WGS) entry which is preliminary data.</text>
</comment>
<dbReference type="EMBL" id="LNYC01000073">
    <property type="protein sequence ID" value="KTC97075.1"/>
    <property type="molecule type" value="Genomic_DNA"/>
</dbReference>
<evidence type="ECO:0000313" key="2">
    <source>
        <dbReference type="Proteomes" id="UP000054785"/>
    </source>
</evidence>
<dbReference type="PATRIC" id="fig|45065.4.peg.2221"/>
<organism evidence="1 2">
    <name type="scientific">Legionella geestiana</name>
    <dbReference type="NCBI Taxonomy" id="45065"/>
    <lineage>
        <taxon>Bacteria</taxon>
        <taxon>Pseudomonadati</taxon>
        <taxon>Pseudomonadota</taxon>
        <taxon>Gammaproteobacteria</taxon>
        <taxon>Legionellales</taxon>
        <taxon>Legionellaceae</taxon>
        <taxon>Legionella</taxon>
    </lineage>
</organism>
<sequence length="209" mass="22237">MKTVKSISASLAMVSLFTVGFGNVAHADESMAGLCAPLVWPAVQYPGGPYKNLFDTLSPKVSALGEKVESMVSAPTVLAKEARYDELVAFIEATFPDIGISPRLLLAESDGTVIYDSSQAGKSVVNADSSCGALGVVARNSYASFCTKQVNENHNTRIDMLNAQLWPCATGVETKFSTSVGTFQNYVGIRMGAYLNNNGTARYSQNRAS</sequence>
<dbReference type="OrthoDB" id="5636215at2"/>
<dbReference type="AlphaFoldDB" id="A0A0W0TNA9"/>
<name>A0A0W0TNA9_9GAMM</name>
<dbReference type="Proteomes" id="UP000054785">
    <property type="component" value="Unassembled WGS sequence"/>
</dbReference>
<dbReference type="STRING" id="45065.Lgee_2046"/>
<dbReference type="RefSeq" id="WP_028387362.1">
    <property type="nucleotide sequence ID" value="NZ_CAAAHN010000004.1"/>
</dbReference>
<gene>
    <name evidence="1" type="ORF">Lgee_2046</name>
</gene>
<keyword evidence="2" id="KW-1185">Reference proteome</keyword>
<evidence type="ECO:0000313" key="1">
    <source>
        <dbReference type="EMBL" id="KTC97075.1"/>
    </source>
</evidence>
<proteinExistence type="predicted"/>
<protein>
    <submittedName>
        <fullName evidence="1">Uncharacterized protein</fullName>
    </submittedName>
</protein>
<accession>A0A0W0TNA9</accession>
<reference evidence="1 2" key="1">
    <citation type="submission" date="2015-11" db="EMBL/GenBank/DDBJ databases">
        <title>Genomic analysis of 38 Legionella species identifies large and diverse effector repertoires.</title>
        <authorList>
            <person name="Burstein D."/>
            <person name="Amaro F."/>
            <person name="Zusman T."/>
            <person name="Lifshitz Z."/>
            <person name="Cohen O."/>
            <person name="Gilbert J.A."/>
            <person name="Pupko T."/>
            <person name="Shuman H.A."/>
            <person name="Segal G."/>
        </authorList>
    </citation>
    <scope>NUCLEOTIDE SEQUENCE [LARGE SCALE GENOMIC DNA]</scope>
    <source>
        <strain evidence="1 2">ATCC 49504</strain>
    </source>
</reference>